<dbReference type="GO" id="GO:0003700">
    <property type="term" value="F:DNA-binding transcription factor activity"/>
    <property type="evidence" value="ECO:0007669"/>
    <property type="project" value="TreeGrafter"/>
</dbReference>
<dbReference type="Pfam" id="PF13377">
    <property type="entry name" value="Peripla_BP_3"/>
    <property type="match status" value="1"/>
</dbReference>
<keyword evidence="3" id="KW-0804">Transcription</keyword>
<dbReference type="Proteomes" id="UP000030636">
    <property type="component" value="Chromosome"/>
</dbReference>
<dbReference type="PANTHER" id="PTHR30146">
    <property type="entry name" value="LACI-RELATED TRANSCRIPTIONAL REPRESSOR"/>
    <property type="match status" value="1"/>
</dbReference>
<accession>A0A0A7IDV3</accession>
<dbReference type="SMART" id="SM00354">
    <property type="entry name" value="HTH_LACI"/>
    <property type="match status" value="1"/>
</dbReference>
<gene>
    <name evidence="5" type="ORF">AH67_08670</name>
</gene>
<dbReference type="STRING" id="1447715.AH67_08670"/>
<protein>
    <submittedName>
        <fullName evidence="5">Ribose operon repressor RbsR</fullName>
    </submittedName>
</protein>
<proteinExistence type="predicted"/>
<reference evidence="5 6" key="1">
    <citation type="journal article" date="2015" name="Genome Announc.">
        <title>Bifidobacterium pseudolongum Strain PV8-2, Isolated from a Stool Sample of an Anemic Kenyan Infant.</title>
        <authorList>
            <person name="Vazquez-Gutierrez P."/>
            <person name="Lacroix C."/>
            <person name="Chassard C."/>
            <person name="Klumpp J."/>
            <person name="Stevens M.J."/>
            <person name="Jans C."/>
        </authorList>
    </citation>
    <scope>NUCLEOTIDE SEQUENCE [LARGE SCALE GENOMIC DNA]</scope>
    <source>
        <strain evidence="5 6">PV8-2</strain>
    </source>
</reference>
<dbReference type="Gene3D" id="1.10.260.40">
    <property type="entry name" value="lambda repressor-like DNA-binding domains"/>
    <property type="match status" value="1"/>
</dbReference>
<dbReference type="Gene3D" id="3.40.50.2300">
    <property type="match status" value="2"/>
</dbReference>
<dbReference type="OrthoDB" id="37081at2"/>
<evidence type="ECO:0000256" key="1">
    <source>
        <dbReference type="ARBA" id="ARBA00023015"/>
    </source>
</evidence>
<dbReference type="SUPFAM" id="SSF53822">
    <property type="entry name" value="Periplasmic binding protein-like I"/>
    <property type="match status" value="1"/>
</dbReference>
<dbReference type="PANTHER" id="PTHR30146:SF109">
    <property type="entry name" value="HTH-TYPE TRANSCRIPTIONAL REGULATOR GALS"/>
    <property type="match status" value="1"/>
</dbReference>
<dbReference type="GO" id="GO:0000976">
    <property type="term" value="F:transcription cis-regulatory region binding"/>
    <property type="evidence" value="ECO:0007669"/>
    <property type="project" value="TreeGrafter"/>
</dbReference>
<dbReference type="CDD" id="cd01392">
    <property type="entry name" value="HTH_LacI"/>
    <property type="match status" value="1"/>
</dbReference>
<dbReference type="CDD" id="cd06267">
    <property type="entry name" value="PBP1_LacI_sugar_binding-like"/>
    <property type="match status" value="1"/>
</dbReference>
<organism evidence="5 6">
    <name type="scientific">Bifidobacterium pseudolongum PV8-2</name>
    <dbReference type="NCBI Taxonomy" id="1447715"/>
    <lineage>
        <taxon>Bacteria</taxon>
        <taxon>Bacillati</taxon>
        <taxon>Actinomycetota</taxon>
        <taxon>Actinomycetes</taxon>
        <taxon>Bifidobacteriales</taxon>
        <taxon>Bifidobacteriaceae</taxon>
        <taxon>Bifidobacterium</taxon>
    </lineage>
</organism>
<keyword evidence="1" id="KW-0805">Transcription regulation</keyword>
<evidence type="ECO:0000313" key="5">
    <source>
        <dbReference type="EMBL" id="AIZ16959.1"/>
    </source>
</evidence>
<dbReference type="InterPro" id="IPR046335">
    <property type="entry name" value="LacI/GalR-like_sensor"/>
</dbReference>
<evidence type="ECO:0000256" key="3">
    <source>
        <dbReference type="ARBA" id="ARBA00023163"/>
    </source>
</evidence>
<dbReference type="RefSeq" id="WP_022857847.1">
    <property type="nucleotide sequence ID" value="NZ_CP007457.1"/>
</dbReference>
<evidence type="ECO:0000256" key="2">
    <source>
        <dbReference type="ARBA" id="ARBA00023125"/>
    </source>
</evidence>
<feature type="domain" description="HTH lacI-type" evidence="4">
    <location>
        <begin position="5"/>
        <end position="60"/>
    </location>
</feature>
<keyword evidence="2" id="KW-0238">DNA-binding</keyword>
<dbReference type="KEGG" id="bpsp:AH67_08670"/>
<sequence length="345" mass="37667">MAHRTTLRDIAHEVGVSVTTVSLVLNNRLARVSDETRAQILETAKRLRYVPNQNARSLLTKRTMLIALIVPDIENLFFAALARCLEESCQAAGYELVIANSNDRRAVERDLLQHVVARGVDGLFLIPARESYVDEVGLREDVRRVPCPVTLIDRLVSAQWCDGAGFDNVLGGALAARRLLEAGHTRIGCISGDGREGSANRRRRGFADVLEQAGVPLESMLDVAGDYRFDGGYAATAAMVDNGATAVFCCNDLMAMGLLRGLRERGLSVPADMSVIGYDNIMERFGMQIEVTTVEQDVAQLARAAWELLSARIGAPGEGHPWLAEPRTRVLAPCLVDKGSVRDLR</sequence>
<dbReference type="PROSITE" id="PS00356">
    <property type="entry name" value="HTH_LACI_1"/>
    <property type="match status" value="1"/>
</dbReference>
<name>A0A0A7IDV3_9BIFI</name>
<dbReference type="InterPro" id="IPR028082">
    <property type="entry name" value="Peripla_BP_I"/>
</dbReference>
<dbReference type="HOGENOM" id="CLU_037628_6_0_11"/>
<dbReference type="Pfam" id="PF00356">
    <property type="entry name" value="LacI"/>
    <property type="match status" value="1"/>
</dbReference>
<evidence type="ECO:0000313" key="6">
    <source>
        <dbReference type="Proteomes" id="UP000030636"/>
    </source>
</evidence>
<keyword evidence="6" id="KW-1185">Reference proteome</keyword>
<dbReference type="InterPro" id="IPR010982">
    <property type="entry name" value="Lambda_DNA-bd_dom_sf"/>
</dbReference>
<dbReference type="InterPro" id="IPR000843">
    <property type="entry name" value="HTH_LacI"/>
</dbReference>
<dbReference type="PROSITE" id="PS50932">
    <property type="entry name" value="HTH_LACI_2"/>
    <property type="match status" value="1"/>
</dbReference>
<dbReference type="EMBL" id="CP007457">
    <property type="protein sequence ID" value="AIZ16959.1"/>
    <property type="molecule type" value="Genomic_DNA"/>
</dbReference>
<dbReference type="SUPFAM" id="SSF47413">
    <property type="entry name" value="lambda repressor-like DNA-binding domains"/>
    <property type="match status" value="1"/>
</dbReference>
<dbReference type="AlphaFoldDB" id="A0A0A7IDV3"/>
<evidence type="ECO:0000259" key="4">
    <source>
        <dbReference type="PROSITE" id="PS50932"/>
    </source>
</evidence>